<dbReference type="PANTHER" id="PTHR30347:SF1">
    <property type="entry name" value="MECHANOSENSITIVE CHANNEL MSCK"/>
    <property type="match status" value="1"/>
</dbReference>
<feature type="transmembrane region" description="Helical" evidence="8">
    <location>
        <begin position="572"/>
        <end position="594"/>
    </location>
</feature>
<evidence type="ECO:0000256" key="2">
    <source>
        <dbReference type="ARBA" id="ARBA00008017"/>
    </source>
</evidence>
<dbReference type="InterPro" id="IPR006685">
    <property type="entry name" value="MscS_channel_2nd"/>
</dbReference>
<feature type="domain" description="Mechanosensitive ion channel MscS" evidence="9">
    <location>
        <begin position="706"/>
        <end position="763"/>
    </location>
</feature>
<feature type="region of interest" description="Disordered" evidence="7">
    <location>
        <begin position="1"/>
        <end position="37"/>
    </location>
</feature>
<reference evidence="11 12" key="1">
    <citation type="journal article" date="2018" name="ISME J.">
        <title>Endosymbiont genomes yield clues of tubeworm success.</title>
        <authorList>
            <person name="Li Y."/>
            <person name="Liles M.R."/>
            <person name="Halanych K.M."/>
        </authorList>
    </citation>
    <scope>NUCLEOTIDE SEQUENCE [LARGE SCALE GENOMIC DNA]</scope>
    <source>
        <strain evidence="11">A1422</strain>
    </source>
</reference>
<dbReference type="InterPro" id="IPR010920">
    <property type="entry name" value="LSM_dom_sf"/>
</dbReference>
<keyword evidence="4 8" id="KW-1133">Transmembrane helix</keyword>
<evidence type="ECO:0000313" key="12">
    <source>
        <dbReference type="Proteomes" id="UP000255508"/>
    </source>
</evidence>
<feature type="transmembrane region" description="Helical" evidence="8">
    <location>
        <begin position="389"/>
        <end position="407"/>
    </location>
</feature>
<evidence type="ECO:0000256" key="4">
    <source>
        <dbReference type="ARBA" id="ARBA00022989"/>
    </source>
</evidence>
<dbReference type="Gene3D" id="1.10.287.1260">
    <property type="match status" value="1"/>
</dbReference>
<feature type="transmembrane region" description="Helical" evidence="8">
    <location>
        <begin position="305"/>
        <end position="328"/>
    </location>
</feature>
<evidence type="ECO:0000259" key="9">
    <source>
        <dbReference type="Pfam" id="PF00924"/>
    </source>
</evidence>
<dbReference type="Proteomes" id="UP000255508">
    <property type="component" value="Unassembled WGS sequence"/>
</dbReference>
<keyword evidence="5 8" id="KW-0472">Membrane</keyword>
<feature type="transmembrane region" description="Helical" evidence="8">
    <location>
        <begin position="487"/>
        <end position="513"/>
    </location>
</feature>
<dbReference type="InterPro" id="IPR023408">
    <property type="entry name" value="MscS_beta-dom_sf"/>
</dbReference>
<feature type="transmembrane region" description="Helical" evidence="8">
    <location>
        <begin position="614"/>
        <end position="635"/>
    </location>
</feature>
<keyword evidence="3 8" id="KW-0812">Transmembrane</keyword>
<feature type="domain" description="Mechanosensitive ion channel inner membrane" evidence="10">
    <location>
        <begin position="268"/>
        <end position="602"/>
    </location>
</feature>
<dbReference type="SUPFAM" id="SSF82861">
    <property type="entry name" value="Mechanosensitive channel protein MscS (YggB), transmembrane region"/>
    <property type="match status" value="1"/>
</dbReference>
<dbReference type="Pfam" id="PF00924">
    <property type="entry name" value="MS_channel_2nd"/>
    <property type="match status" value="1"/>
</dbReference>
<dbReference type="EMBL" id="QFXD01000098">
    <property type="protein sequence ID" value="RDH91757.1"/>
    <property type="molecule type" value="Genomic_DNA"/>
</dbReference>
<evidence type="ECO:0000256" key="5">
    <source>
        <dbReference type="ARBA" id="ARBA00023136"/>
    </source>
</evidence>
<evidence type="ECO:0000259" key="10">
    <source>
        <dbReference type="Pfam" id="PF12794"/>
    </source>
</evidence>
<evidence type="ECO:0000313" key="11">
    <source>
        <dbReference type="EMBL" id="RDH91757.1"/>
    </source>
</evidence>
<sequence>MSRRAGTRSTGGKPVRRRRRKRKLPRRGGRRSVSISSSLEMNSELSRLLSELSRINEEETAQLKLTRAQYQRIDRNYQRSLQQLEITRLDQQLGQFLRTQQTKLPKVAEYEKKRSLKQRELDESRLAQFRLQESLNDLQDIEQVVATLLTGEKEETETLSSSQLEQLTGELHRLMEDRKALLTKLDVAYALQIKLLGESIQEQQNLIDRVDKYDQLLDENLLWIANAEPVDLQWIGSFGKPLLVLFSPANWYSVLQTLVKAAIQSAPFTLIVLLVSAALLLGRRRLKKRLGEIAAKVGLVKQDRFSFTLVVLVITLLLAMPWPVLMAYTGWLLGHVRADAFVEAAGFGFRRSAFILAAFLFLHTLYVPNGLAEIHFRWKARTRRCVSGNLTWLIPIMVWVAFLVAMTESSNVGFYQDTIGRLAFSVAMLALLLFIWRVVRLKESNVERRATSLVWRSRYIWYPLLLLIPFALIMLVAQGYHYTSLRVAGLIFSSLIVFLIALLIYFLAVRWLLVAQRRLALARALAKRQADIDSRASREAVEQTGEITPEAIEIPEIGLATINDQTRRLLRLTLTVFVGLILWTYWSAITPALGVLDSVTIWEHMAAAEAGGQLLPITLADIGLAALVLLLTFVAERNLPGLLEIALLQPLHVEQGNRYAVSALIRYLILAVGIVMSINLVGVGWGEVQWLIAAIGVGLGFGLKEIFANFMSGIIVLFERPVRVGDTVTLGDVSGVVKRIRMRATTITDFDNKELIIPNQNLIVEP</sequence>
<comment type="similarity">
    <text evidence="2">Belongs to the MscS (TC 1.A.23) family.</text>
</comment>
<feature type="transmembrane region" description="Helical" evidence="8">
    <location>
        <begin position="460"/>
        <end position="481"/>
    </location>
</feature>
<accession>A0A370E144</accession>
<gene>
    <name evidence="11" type="ORF">DIZ79_05265</name>
</gene>
<dbReference type="InterPro" id="IPR025692">
    <property type="entry name" value="MscS_IM_dom1"/>
</dbReference>
<dbReference type="InterPro" id="IPR011014">
    <property type="entry name" value="MscS_channel_TM-2"/>
</dbReference>
<feature type="transmembrane region" description="Helical" evidence="8">
    <location>
        <begin position="691"/>
        <end position="718"/>
    </location>
</feature>
<dbReference type="SUPFAM" id="SSF50182">
    <property type="entry name" value="Sm-like ribonucleoproteins"/>
    <property type="match status" value="1"/>
</dbReference>
<feature type="transmembrane region" description="Helical" evidence="8">
    <location>
        <begin position="348"/>
        <end position="368"/>
    </location>
</feature>
<name>A0A370E144_9GAMM</name>
<proteinExistence type="inferred from homology"/>
<comment type="caution">
    <text evidence="11">The sequence shown here is derived from an EMBL/GenBank/DDBJ whole genome shotgun (WGS) entry which is preliminary data.</text>
</comment>
<feature type="transmembrane region" description="Helical" evidence="8">
    <location>
        <begin position="664"/>
        <end position="685"/>
    </location>
</feature>
<dbReference type="Gene3D" id="2.30.30.60">
    <property type="match status" value="1"/>
</dbReference>
<dbReference type="AlphaFoldDB" id="A0A370E144"/>
<comment type="subcellular location">
    <subcellularLocation>
        <location evidence="1">Membrane</location>
        <topology evidence="1">Multi-pass membrane protein</topology>
    </subcellularLocation>
</comment>
<dbReference type="GO" id="GO:0016020">
    <property type="term" value="C:membrane"/>
    <property type="evidence" value="ECO:0007669"/>
    <property type="project" value="UniProtKB-SubCell"/>
</dbReference>
<evidence type="ECO:0000256" key="1">
    <source>
        <dbReference type="ARBA" id="ARBA00004141"/>
    </source>
</evidence>
<feature type="transmembrane region" description="Helical" evidence="8">
    <location>
        <begin position="419"/>
        <end position="439"/>
    </location>
</feature>
<evidence type="ECO:0000256" key="3">
    <source>
        <dbReference type="ARBA" id="ARBA00022692"/>
    </source>
</evidence>
<feature type="compositionally biased region" description="Basic residues" evidence="7">
    <location>
        <begin position="14"/>
        <end position="30"/>
    </location>
</feature>
<keyword evidence="6" id="KW-0175">Coiled coil</keyword>
<protein>
    <submittedName>
        <fullName evidence="11">Uncharacterized protein</fullName>
    </submittedName>
</protein>
<dbReference type="InterPro" id="IPR052702">
    <property type="entry name" value="MscS-like_channel"/>
</dbReference>
<feature type="transmembrane region" description="Helical" evidence="8">
    <location>
        <begin position="261"/>
        <end position="281"/>
    </location>
</feature>
<dbReference type="Pfam" id="PF12794">
    <property type="entry name" value="MscS_TM"/>
    <property type="match status" value="1"/>
</dbReference>
<dbReference type="PANTHER" id="PTHR30347">
    <property type="entry name" value="POTASSIUM CHANNEL RELATED"/>
    <property type="match status" value="1"/>
</dbReference>
<evidence type="ECO:0000256" key="6">
    <source>
        <dbReference type="SAM" id="Coils"/>
    </source>
</evidence>
<evidence type="ECO:0000256" key="8">
    <source>
        <dbReference type="SAM" id="Phobius"/>
    </source>
</evidence>
<organism evidence="11 12">
    <name type="scientific">endosymbiont of Lamellibrachia luymesi</name>
    <dbReference type="NCBI Taxonomy" id="2200907"/>
    <lineage>
        <taxon>Bacteria</taxon>
        <taxon>Pseudomonadati</taxon>
        <taxon>Pseudomonadota</taxon>
        <taxon>Gammaproteobacteria</taxon>
        <taxon>sulfur-oxidizing symbionts</taxon>
    </lineage>
</organism>
<dbReference type="GO" id="GO:0008381">
    <property type="term" value="F:mechanosensitive monoatomic ion channel activity"/>
    <property type="evidence" value="ECO:0007669"/>
    <property type="project" value="UniProtKB-ARBA"/>
</dbReference>
<evidence type="ECO:0000256" key="7">
    <source>
        <dbReference type="SAM" id="MobiDB-lite"/>
    </source>
</evidence>
<feature type="coiled-coil region" evidence="6">
    <location>
        <begin position="38"/>
        <end position="76"/>
    </location>
</feature>